<gene>
    <name evidence="2" type="ORF">DS2_06101</name>
</gene>
<name>W7QZP7_9ALTE</name>
<dbReference type="STRING" id="1328313.DS2_06101"/>
<feature type="transmembrane region" description="Helical" evidence="1">
    <location>
        <begin position="78"/>
        <end position="97"/>
    </location>
</feature>
<keyword evidence="3" id="KW-1185">Reference proteome</keyword>
<reference evidence="2 3" key="1">
    <citation type="journal article" date="2014" name="Genome Announc.">
        <title>Draft Genome Sequence of the Agar-Degrading Bacterium Catenovulum sp. Strain DS-2, Isolated from Intestines of Haliotis diversicolor.</title>
        <authorList>
            <person name="Shan D."/>
            <person name="Li X."/>
            <person name="Gu Z."/>
            <person name="Wei G."/>
            <person name="Gao Z."/>
            <person name="Shao Z."/>
        </authorList>
    </citation>
    <scope>NUCLEOTIDE SEQUENCE [LARGE SCALE GENOMIC DNA]</scope>
    <source>
        <strain evidence="2 3">DS-2</strain>
    </source>
</reference>
<accession>W7QZP7</accession>
<evidence type="ECO:0000313" key="2">
    <source>
        <dbReference type="EMBL" id="EWH10840.1"/>
    </source>
</evidence>
<dbReference type="eggNOG" id="ENOG5031VY1">
    <property type="taxonomic scope" value="Bacteria"/>
</dbReference>
<keyword evidence="1" id="KW-0472">Membrane</keyword>
<dbReference type="AlphaFoldDB" id="W7QZP7"/>
<dbReference type="EMBL" id="ARZY01000008">
    <property type="protein sequence ID" value="EWH10840.1"/>
    <property type="molecule type" value="Genomic_DNA"/>
</dbReference>
<sequence>MSIRRKPKSRTVRLIKVRRTSYRLRLRRSMLNLRAAMRQEREETKQMMQIYRRHAKGLASKEELEFANNQFFDLLRGLGLGIFAVLPFAPITIPLIVKLGRWVGVEVMPSSFAPQKQPKKPTEPEQNR</sequence>
<proteinExistence type="predicted"/>
<organism evidence="2 3">
    <name type="scientific">Catenovulum agarivorans DS-2</name>
    <dbReference type="NCBI Taxonomy" id="1328313"/>
    <lineage>
        <taxon>Bacteria</taxon>
        <taxon>Pseudomonadati</taxon>
        <taxon>Pseudomonadota</taxon>
        <taxon>Gammaproteobacteria</taxon>
        <taxon>Alteromonadales</taxon>
        <taxon>Alteromonadaceae</taxon>
        <taxon>Catenovulum</taxon>
    </lineage>
</organism>
<dbReference type="OrthoDB" id="5298506at2"/>
<comment type="caution">
    <text evidence="2">The sequence shown here is derived from an EMBL/GenBank/DDBJ whole genome shotgun (WGS) entry which is preliminary data.</text>
</comment>
<dbReference type="RefSeq" id="WP_035013796.1">
    <property type="nucleotide sequence ID" value="NZ_ARZY01000008.1"/>
</dbReference>
<dbReference type="PATRIC" id="fig|1328313.3.peg.1252"/>
<evidence type="ECO:0008006" key="4">
    <source>
        <dbReference type="Google" id="ProtNLM"/>
    </source>
</evidence>
<keyword evidence="1" id="KW-1133">Transmembrane helix</keyword>
<protein>
    <recommendedName>
        <fullName evidence="4">Letm1 RBD domain-containing protein</fullName>
    </recommendedName>
</protein>
<evidence type="ECO:0000256" key="1">
    <source>
        <dbReference type="SAM" id="Phobius"/>
    </source>
</evidence>
<dbReference type="Proteomes" id="UP000019276">
    <property type="component" value="Unassembled WGS sequence"/>
</dbReference>
<keyword evidence="1" id="KW-0812">Transmembrane</keyword>
<evidence type="ECO:0000313" key="3">
    <source>
        <dbReference type="Proteomes" id="UP000019276"/>
    </source>
</evidence>